<organism evidence="1 2">
    <name type="scientific">Streptomyces griseoaurantiacus</name>
    <dbReference type="NCBI Taxonomy" id="68213"/>
    <lineage>
        <taxon>Bacteria</taxon>
        <taxon>Bacillati</taxon>
        <taxon>Actinomycetota</taxon>
        <taxon>Actinomycetes</taxon>
        <taxon>Kitasatosporales</taxon>
        <taxon>Streptomycetaceae</taxon>
        <taxon>Streptomyces</taxon>
        <taxon>Streptomyces aurantiacus group</taxon>
    </lineage>
</organism>
<dbReference type="OrthoDB" id="4558509at2"/>
<evidence type="ECO:0000313" key="1">
    <source>
        <dbReference type="EMBL" id="SDG95760.1"/>
    </source>
</evidence>
<evidence type="ECO:0000313" key="2">
    <source>
        <dbReference type="Proteomes" id="UP000198614"/>
    </source>
</evidence>
<proteinExistence type="predicted"/>
<name>A0A1G7YIX6_9ACTN</name>
<dbReference type="AlphaFoldDB" id="A0A1G7YIX6"/>
<sequence length="95" mass="10967">MSLGMYVLDRSGRHTRYFSDDVNNSFLRICESAPPESVRCGVMKYGDTMFNRNQLVRLIEELEALEGELPAVVIDILDAARYAWRESLYLFIRGD</sequence>
<dbReference type="Proteomes" id="UP000198614">
    <property type="component" value="Unassembled WGS sequence"/>
</dbReference>
<gene>
    <name evidence="1" type="ORF">SAMN05216260_1412</name>
</gene>
<dbReference type="EMBL" id="FNAX01000041">
    <property type="protein sequence ID" value="SDG95760.1"/>
    <property type="molecule type" value="Genomic_DNA"/>
</dbReference>
<accession>A0A1G7YIX6</accession>
<reference evidence="1 2" key="1">
    <citation type="submission" date="2016-10" db="EMBL/GenBank/DDBJ databases">
        <authorList>
            <person name="de Groot N.N."/>
        </authorList>
    </citation>
    <scope>NUCLEOTIDE SEQUENCE [LARGE SCALE GENOMIC DNA]</scope>
    <source>
        <strain evidence="1 2">CGMCC 4.1859</strain>
    </source>
</reference>
<protein>
    <submittedName>
        <fullName evidence="1">Uncharacterized protein</fullName>
    </submittedName>
</protein>